<evidence type="ECO:0000256" key="3">
    <source>
        <dbReference type="ARBA" id="ARBA00023157"/>
    </source>
</evidence>
<dbReference type="Proteomes" id="UP000763088">
    <property type="component" value="Unassembled WGS sequence"/>
</dbReference>
<evidence type="ECO:0000256" key="4">
    <source>
        <dbReference type="ARBA" id="ARBA00023284"/>
    </source>
</evidence>
<evidence type="ECO:0000259" key="5">
    <source>
        <dbReference type="Pfam" id="PF00578"/>
    </source>
</evidence>
<dbReference type="AlphaFoldDB" id="A0A928GHZ1"/>
<evidence type="ECO:0000256" key="2">
    <source>
        <dbReference type="ARBA" id="ARBA00022748"/>
    </source>
</evidence>
<dbReference type="InterPro" id="IPR036249">
    <property type="entry name" value="Thioredoxin-like_sf"/>
</dbReference>
<reference evidence="6" key="1">
    <citation type="submission" date="2019-04" db="EMBL/GenBank/DDBJ databases">
        <title>Evolution of Biomass-Degrading Anaerobic Consortia Revealed by Metagenomics.</title>
        <authorList>
            <person name="Peng X."/>
        </authorList>
    </citation>
    <scope>NUCLEOTIDE SEQUENCE</scope>
    <source>
        <strain evidence="6">SIG141</strain>
    </source>
</reference>
<dbReference type="GO" id="GO:0017004">
    <property type="term" value="P:cytochrome complex assembly"/>
    <property type="evidence" value="ECO:0007669"/>
    <property type="project" value="UniProtKB-KW"/>
</dbReference>
<dbReference type="Pfam" id="PF00578">
    <property type="entry name" value="AhpC-TSA"/>
    <property type="match status" value="1"/>
</dbReference>
<dbReference type="GO" id="GO:0030313">
    <property type="term" value="C:cell envelope"/>
    <property type="evidence" value="ECO:0007669"/>
    <property type="project" value="UniProtKB-SubCell"/>
</dbReference>
<keyword evidence="2" id="KW-0201">Cytochrome c-type biogenesis</keyword>
<dbReference type="SUPFAM" id="SSF52833">
    <property type="entry name" value="Thioredoxin-like"/>
    <property type="match status" value="1"/>
</dbReference>
<name>A0A928GHZ1_XYLRU</name>
<keyword evidence="4" id="KW-0676">Redox-active center</keyword>
<keyword evidence="3" id="KW-1015">Disulfide bond</keyword>
<dbReference type="EMBL" id="SUYD01000003">
    <property type="protein sequence ID" value="MBE6265490.1"/>
    <property type="molecule type" value="Genomic_DNA"/>
</dbReference>
<evidence type="ECO:0000313" key="7">
    <source>
        <dbReference type="Proteomes" id="UP000763088"/>
    </source>
</evidence>
<dbReference type="PANTHER" id="PTHR42852:SF6">
    <property type="entry name" value="THIOL:DISULFIDE INTERCHANGE PROTEIN DSBE"/>
    <property type="match status" value="1"/>
</dbReference>
<dbReference type="GO" id="GO:0016209">
    <property type="term" value="F:antioxidant activity"/>
    <property type="evidence" value="ECO:0007669"/>
    <property type="project" value="InterPro"/>
</dbReference>
<sequence>MNKKIIFSMLFALLIAPLGMEAKKKVKKEQEVPQLQNYPSAELSEYRLHGGNVAIRGCLALPEEAKGEKIPQEVLDQLNGRFTVIMRDYIVCKEKTSVVEFKNDGTFSLNIYVPYPMQVLVYPLGTVYACPGDTVNVTIDMTKRTKEEGLKFDGTGLGGEVTRLLQVIDEKYCRPDLSNNAYEKGPDSLMMWKDEQVAQLDELVRQMNNGLPELVGCSPLASDILRTHILAQRLQLICDYYMRGEYRLREDSTFNSETYWQQFFSFVAPRAKYLTDNPLLMIGADEFFFNRLEYQLFRPMHQSRVLDYIPFDYDPKIAEVIARENHVYSREFRMNVMDEVHDKLHLSPTDFSAQVCQLREIFSISEFHKDKHDLIADDFAATMAVISHPELIRQGILTFRNYVKENEIKVIEDKPLTKGDSIFQRIIEPYKGNVLYVDFWEMSCGPCRAGMLHMRDEIEANKDKPVKYLYITDDTPEHCKSFLEPNNIKGEHIHITRSEWGYLQEKFQFSGIPFVVLLDKKGKLRENATVEQLLEEK</sequence>
<proteinExistence type="predicted"/>
<comment type="caution">
    <text evidence="6">The sequence shown here is derived from an EMBL/GenBank/DDBJ whole genome shotgun (WGS) entry which is preliminary data.</text>
</comment>
<dbReference type="Gene3D" id="3.40.30.10">
    <property type="entry name" value="Glutaredoxin"/>
    <property type="match status" value="1"/>
</dbReference>
<dbReference type="GO" id="GO:0016491">
    <property type="term" value="F:oxidoreductase activity"/>
    <property type="evidence" value="ECO:0007669"/>
    <property type="project" value="InterPro"/>
</dbReference>
<dbReference type="PANTHER" id="PTHR42852">
    <property type="entry name" value="THIOL:DISULFIDE INTERCHANGE PROTEIN DSBE"/>
    <property type="match status" value="1"/>
</dbReference>
<protein>
    <submittedName>
        <fullName evidence="6">Redoxin domain-containing protein</fullName>
    </submittedName>
</protein>
<dbReference type="InterPro" id="IPR000866">
    <property type="entry name" value="AhpC/TSA"/>
</dbReference>
<comment type="subcellular location">
    <subcellularLocation>
        <location evidence="1">Cell envelope</location>
    </subcellularLocation>
</comment>
<accession>A0A928GHZ1</accession>
<organism evidence="6 7">
    <name type="scientific">Xylanibacter ruminicola</name>
    <name type="common">Prevotella ruminicola</name>
    <dbReference type="NCBI Taxonomy" id="839"/>
    <lineage>
        <taxon>Bacteria</taxon>
        <taxon>Pseudomonadati</taxon>
        <taxon>Bacteroidota</taxon>
        <taxon>Bacteroidia</taxon>
        <taxon>Bacteroidales</taxon>
        <taxon>Prevotellaceae</taxon>
        <taxon>Xylanibacter</taxon>
    </lineage>
</organism>
<gene>
    <name evidence="6" type="ORF">E7102_03315</name>
</gene>
<dbReference type="InterPro" id="IPR050553">
    <property type="entry name" value="Thioredoxin_ResA/DsbE_sf"/>
</dbReference>
<evidence type="ECO:0000313" key="6">
    <source>
        <dbReference type="EMBL" id="MBE6265490.1"/>
    </source>
</evidence>
<feature type="domain" description="Alkyl hydroperoxide reductase subunit C/ Thiol specific antioxidant" evidence="5">
    <location>
        <begin position="430"/>
        <end position="527"/>
    </location>
</feature>
<evidence type="ECO:0000256" key="1">
    <source>
        <dbReference type="ARBA" id="ARBA00004196"/>
    </source>
</evidence>